<protein>
    <submittedName>
        <fullName evidence="1">Histidine phosphatase family protein</fullName>
    </submittedName>
</protein>
<keyword evidence="2" id="KW-1185">Reference proteome</keyword>
<dbReference type="SUPFAM" id="SSF53254">
    <property type="entry name" value="Phosphoglycerate mutase-like"/>
    <property type="match status" value="1"/>
</dbReference>
<dbReference type="PANTHER" id="PTHR48100">
    <property type="entry name" value="BROAD-SPECIFICITY PHOSPHATASE YOR283W-RELATED"/>
    <property type="match status" value="1"/>
</dbReference>
<dbReference type="RefSeq" id="WP_269311286.1">
    <property type="nucleotide sequence ID" value="NZ_CP114052.1"/>
</dbReference>
<dbReference type="CDD" id="cd07067">
    <property type="entry name" value="HP_PGM_like"/>
    <property type="match status" value="1"/>
</dbReference>
<dbReference type="InterPro" id="IPR029033">
    <property type="entry name" value="His_PPase_superfam"/>
</dbReference>
<evidence type="ECO:0000313" key="1">
    <source>
        <dbReference type="EMBL" id="WAW14589.1"/>
    </source>
</evidence>
<proteinExistence type="predicted"/>
<gene>
    <name evidence="1" type="ORF">O0R46_08295</name>
</gene>
<dbReference type="InterPro" id="IPR050275">
    <property type="entry name" value="PGM_Phosphatase"/>
</dbReference>
<sequence length="191" mass="21644">MRKLYLIRHARPDFVDGIKLCIGRTDIDIGEHGIDESEKLKEFFSEKDISCIYSSPLTRCISTSEIISDGKIEIKIEPGLIEIDMGEWEGLPLKDIFKELGDEPKEGERRMDALKRMEETLLYIMDKSVGDVICLAHAGINCAFIAKVTGSDIRTSRAIKQPYASYNCFEFDEDKREFKCLEIGVVPQGSL</sequence>
<dbReference type="PANTHER" id="PTHR48100:SF1">
    <property type="entry name" value="HISTIDINE PHOSPHATASE FAMILY PROTEIN-RELATED"/>
    <property type="match status" value="1"/>
</dbReference>
<dbReference type="Proteomes" id="UP001164187">
    <property type="component" value="Chromosome"/>
</dbReference>
<evidence type="ECO:0000313" key="2">
    <source>
        <dbReference type="Proteomes" id="UP001164187"/>
    </source>
</evidence>
<dbReference type="SMART" id="SM00855">
    <property type="entry name" value="PGAM"/>
    <property type="match status" value="1"/>
</dbReference>
<dbReference type="Gene3D" id="3.40.50.1240">
    <property type="entry name" value="Phosphoglycerate mutase-like"/>
    <property type="match status" value="1"/>
</dbReference>
<dbReference type="Pfam" id="PF00300">
    <property type="entry name" value="His_Phos_1"/>
    <property type="match status" value="1"/>
</dbReference>
<dbReference type="InterPro" id="IPR013078">
    <property type="entry name" value="His_Pase_superF_clade-1"/>
</dbReference>
<dbReference type="EMBL" id="CP114052">
    <property type="protein sequence ID" value="WAW14589.1"/>
    <property type="molecule type" value="Genomic_DNA"/>
</dbReference>
<reference evidence="1" key="1">
    <citation type="submission" date="2022-12" db="EMBL/GenBank/DDBJ databases">
        <title>Peptostreptococcus.</title>
        <authorList>
            <person name="Lee S.H."/>
        </authorList>
    </citation>
    <scope>NUCLEOTIDE SEQUENCE</scope>
    <source>
        <strain evidence="1">CBA3647</strain>
    </source>
</reference>
<accession>A0ABY7JMJ7</accession>
<organism evidence="1 2">
    <name type="scientific">Peptostreptococcus equinus</name>
    <dbReference type="NCBI Taxonomy" id="3003601"/>
    <lineage>
        <taxon>Bacteria</taxon>
        <taxon>Bacillati</taxon>
        <taxon>Bacillota</taxon>
        <taxon>Clostridia</taxon>
        <taxon>Peptostreptococcales</taxon>
        <taxon>Peptostreptococcaceae</taxon>
        <taxon>Peptostreptococcus</taxon>
    </lineage>
</organism>
<name>A0ABY7JMJ7_9FIRM</name>